<reference evidence="2" key="1">
    <citation type="submission" date="2023-03" db="EMBL/GenBank/DDBJ databases">
        <title>MT1 and MT2 Draft Genomes of Novel Species.</title>
        <authorList>
            <person name="Venkateswaran K."/>
        </authorList>
    </citation>
    <scope>NUCLEOTIDE SEQUENCE</scope>
    <source>
        <strain evidence="2">F6_8S_P_1A</strain>
    </source>
</reference>
<dbReference type="Proteomes" id="UP001174210">
    <property type="component" value="Unassembled WGS sequence"/>
</dbReference>
<evidence type="ECO:0000256" key="1">
    <source>
        <dbReference type="SAM" id="MobiDB-lite"/>
    </source>
</evidence>
<accession>A0ABT8ITV2</accession>
<dbReference type="EMBL" id="JAROCB010000001">
    <property type="protein sequence ID" value="MDN4596216.1"/>
    <property type="molecule type" value="Genomic_DNA"/>
</dbReference>
<gene>
    <name evidence="2" type="ORF">P5G59_03600</name>
</gene>
<sequence length="70" mass="7769">MSEHDGRHGKRGRDEGEPDDPLTEYENDEAQDRESLEREAGLTAFGGPSFGHLFDQAPRDDGGFDAEHNP</sequence>
<name>A0ABT8ITV2_9MICO</name>
<evidence type="ECO:0000313" key="3">
    <source>
        <dbReference type="Proteomes" id="UP001174210"/>
    </source>
</evidence>
<feature type="compositionally biased region" description="Acidic residues" evidence="1">
    <location>
        <begin position="16"/>
        <end position="29"/>
    </location>
</feature>
<keyword evidence="3" id="KW-1185">Reference proteome</keyword>
<dbReference type="RefSeq" id="WP_301216071.1">
    <property type="nucleotide sequence ID" value="NZ_JAROCB010000001.1"/>
</dbReference>
<organism evidence="2 3">
    <name type="scientific">Leifsonia virtsii</name>
    <dbReference type="NCBI Taxonomy" id="3035915"/>
    <lineage>
        <taxon>Bacteria</taxon>
        <taxon>Bacillati</taxon>
        <taxon>Actinomycetota</taxon>
        <taxon>Actinomycetes</taxon>
        <taxon>Micrococcales</taxon>
        <taxon>Microbacteriaceae</taxon>
        <taxon>Leifsonia</taxon>
    </lineage>
</organism>
<proteinExistence type="predicted"/>
<feature type="compositionally biased region" description="Basic and acidic residues" evidence="1">
    <location>
        <begin position="57"/>
        <end position="70"/>
    </location>
</feature>
<evidence type="ECO:0000313" key="2">
    <source>
        <dbReference type="EMBL" id="MDN4596216.1"/>
    </source>
</evidence>
<protein>
    <recommendedName>
        <fullName evidence="4">DUF5709 domain-containing protein</fullName>
    </recommendedName>
</protein>
<comment type="caution">
    <text evidence="2">The sequence shown here is derived from an EMBL/GenBank/DDBJ whole genome shotgun (WGS) entry which is preliminary data.</text>
</comment>
<feature type="compositionally biased region" description="Basic and acidic residues" evidence="1">
    <location>
        <begin position="30"/>
        <end position="40"/>
    </location>
</feature>
<evidence type="ECO:0008006" key="4">
    <source>
        <dbReference type="Google" id="ProtNLM"/>
    </source>
</evidence>
<feature type="region of interest" description="Disordered" evidence="1">
    <location>
        <begin position="1"/>
        <end position="70"/>
    </location>
</feature>